<feature type="region of interest" description="Disordered" evidence="1">
    <location>
        <begin position="1"/>
        <end position="58"/>
    </location>
</feature>
<organism evidence="2 3">
    <name type="scientific">Ramlibacter pinisoli</name>
    <dbReference type="NCBI Taxonomy" id="2682844"/>
    <lineage>
        <taxon>Bacteria</taxon>
        <taxon>Pseudomonadati</taxon>
        <taxon>Pseudomonadota</taxon>
        <taxon>Betaproteobacteria</taxon>
        <taxon>Burkholderiales</taxon>
        <taxon>Comamonadaceae</taxon>
        <taxon>Ramlibacter</taxon>
    </lineage>
</organism>
<dbReference type="GO" id="GO:0015689">
    <property type="term" value="P:molybdate ion transport"/>
    <property type="evidence" value="ECO:0007669"/>
    <property type="project" value="TreeGrafter"/>
</dbReference>
<comment type="caution">
    <text evidence="2">The sequence shown here is derived from an EMBL/GenBank/DDBJ whole genome shotgun (WGS) entry which is preliminary data.</text>
</comment>
<evidence type="ECO:0000256" key="1">
    <source>
        <dbReference type="SAM" id="MobiDB-lite"/>
    </source>
</evidence>
<dbReference type="SUPFAM" id="SSF53850">
    <property type="entry name" value="Periplasmic binding protein-like II"/>
    <property type="match status" value="1"/>
</dbReference>
<dbReference type="Gene3D" id="3.40.190.10">
    <property type="entry name" value="Periplasmic binding protein-like II"/>
    <property type="match status" value="2"/>
</dbReference>
<dbReference type="AlphaFoldDB" id="A0A6N8ISY6"/>
<sequence length="329" mass="34759">MPRGWRRTPPPCRSRCRRPSSRNSTPCSLRPRQPRRSSSSEPQRGLPGEQWRPATPVPRRIPGDIVMALRPWSQARVVAAFALLLALPLAASAQLKVMISGGFSGPYEQLLPEFERSSGIQVTTGSGSSQGTGPQTIAAQLARGVPTDVVILSREGLNELVAARRIVAGTDVDLARTPLAMAVRTGSPKPDVRTVEAFKQVVTQARLVAVPGSTSGIFLAKDVFPRLGIADKVRLKATPRGAEVAALVASGEADLAILPVSEIVHVPGLELAGVLPEEIQLHQAFAAAAVEGSTQLEGARRLIAFLASEQAAGAIQRGGMTPLGRRAAN</sequence>
<dbReference type="PANTHER" id="PTHR30632">
    <property type="entry name" value="MOLYBDATE-BINDING PERIPLASMIC PROTEIN"/>
    <property type="match status" value="1"/>
</dbReference>
<gene>
    <name evidence="2" type="ORF">GON04_05985</name>
</gene>
<dbReference type="InterPro" id="IPR050682">
    <property type="entry name" value="ModA/WtpA"/>
</dbReference>
<reference evidence="2 3" key="1">
    <citation type="submission" date="2019-12" db="EMBL/GenBank/DDBJ databases">
        <authorList>
            <person name="Huq M.A."/>
        </authorList>
    </citation>
    <scope>NUCLEOTIDE SEQUENCE [LARGE SCALE GENOMIC DNA]</scope>
    <source>
        <strain evidence="2 3">MAH-25</strain>
    </source>
</reference>
<dbReference type="Proteomes" id="UP000469385">
    <property type="component" value="Unassembled WGS sequence"/>
</dbReference>
<dbReference type="EMBL" id="WSEL01000003">
    <property type="protein sequence ID" value="MVQ28983.1"/>
    <property type="molecule type" value="Genomic_DNA"/>
</dbReference>
<dbReference type="GO" id="GO:0030973">
    <property type="term" value="F:molybdate ion binding"/>
    <property type="evidence" value="ECO:0007669"/>
    <property type="project" value="TreeGrafter"/>
</dbReference>
<feature type="compositionally biased region" description="Low complexity" evidence="1">
    <location>
        <begin position="21"/>
        <end position="44"/>
    </location>
</feature>
<evidence type="ECO:0000313" key="3">
    <source>
        <dbReference type="Proteomes" id="UP000469385"/>
    </source>
</evidence>
<keyword evidence="3" id="KW-1185">Reference proteome</keyword>
<protein>
    <submittedName>
        <fullName evidence="2">ABC transporter substrate-binding protein</fullName>
    </submittedName>
</protein>
<name>A0A6N8ISY6_9BURK</name>
<accession>A0A6N8ISY6</accession>
<dbReference type="PANTHER" id="PTHR30632:SF11">
    <property type="entry name" value="BLR4797 PROTEIN"/>
    <property type="match status" value="1"/>
</dbReference>
<evidence type="ECO:0000313" key="2">
    <source>
        <dbReference type="EMBL" id="MVQ28983.1"/>
    </source>
</evidence>
<proteinExistence type="predicted"/>
<dbReference type="Pfam" id="PF13531">
    <property type="entry name" value="SBP_bac_11"/>
    <property type="match status" value="1"/>
</dbReference>